<dbReference type="PROSITE" id="PS01031">
    <property type="entry name" value="SHSP"/>
    <property type="match status" value="1"/>
</dbReference>
<dbReference type="InterPro" id="IPR008978">
    <property type="entry name" value="HSP20-like_chaperone"/>
</dbReference>
<feature type="region of interest" description="Disordered" evidence="3">
    <location>
        <begin position="1"/>
        <end position="27"/>
    </location>
</feature>
<feature type="compositionally biased region" description="Basic and acidic residues" evidence="3">
    <location>
        <begin position="68"/>
        <end position="77"/>
    </location>
</feature>
<comment type="similarity">
    <text evidence="1 2">Belongs to the small heat shock protein (HSP20) family.</text>
</comment>
<evidence type="ECO:0000256" key="2">
    <source>
        <dbReference type="RuleBase" id="RU003616"/>
    </source>
</evidence>
<evidence type="ECO:0000259" key="4">
    <source>
        <dbReference type="PROSITE" id="PS01031"/>
    </source>
</evidence>
<dbReference type="Pfam" id="PF00011">
    <property type="entry name" value="HSP20"/>
    <property type="match status" value="1"/>
</dbReference>
<dbReference type="CDD" id="cd06464">
    <property type="entry name" value="ACD_sHsps-like"/>
    <property type="match status" value="1"/>
</dbReference>
<protein>
    <submittedName>
        <fullName evidence="5">HSP20 family protein</fullName>
    </submittedName>
</protein>
<dbReference type="PANTHER" id="PTHR11527">
    <property type="entry name" value="HEAT-SHOCK PROTEIN 20 FAMILY MEMBER"/>
    <property type="match status" value="1"/>
</dbReference>
<feature type="region of interest" description="Disordered" evidence="3">
    <location>
        <begin position="68"/>
        <end position="98"/>
    </location>
</feature>
<gene>
    <name evidence="5" type="ORF">SAMN06264867_101454</name>
</gene>
<dbReference type="RefSeq" id="WP_142985362.1">
    <property type="nucleotide sequence ID" value="NZ_FXTD01000001.1"/>
</dbReference>
<dbReference type="InterPro" id="IPR002068">
    <property type="entry name" value="A-crystallin/Hsp20_dom"/>
</dbReference>
<dbReference type="AlphaFoldDB" id="A0A521AXW6"/>
<proteinExistence type="inferred from homology"/>
<dbReference type="Gene3D" id="2.60.40.790">
    <property type="match status" value="1"/>
</dbReference>
<accession>A0A521AXW6</accession>
<dbReference type="OrthoDB" id="198277at2157"/>
<evidence type="ECO:0000313" key="5">
    <source>
        <dbReference type="EMBL" id="SMO39664.1"/>
    </source>
</evidence>
<organism evidence="5 6">
    <name type="scientific">Halorubrum cibi</name>
    <dbReference type="NCBI Taxonomy" id="413815"/>
    <lineage>
        <taxon>Archaea</taxon>
        <taxon>Methanobacteriati</taxon>
        <taxon>Methanobacteriota</taxon>
        <taxon>Stenosarchaea group</taxon>
        <taxon>Halobacteria</taxon>
        <taxon>Halobacteriales</taxon>
        <taxon>Haloferacaceae</taxon>
        <taxon>Halorubrum</taxon>
    </lineage>
</organism>
<evidence type="ECO:0000256" key="3">
    <source>
        <dbReference type="SAM" id="MobiDB-lite"/>
    </source>
</evidence>
<reference evidence="5 6" key="1">
    <citation type="submission" date="2017-05" db="EMBL/GenBank/DDBJ databases">
        <authorList>
            <person name="Varghese N."/>
            <person name="Submissions S."/>
        </authorList>
    </citation>
    <scope>NUCLEOTIDE SEQUENCE [LARGE SCALE GENOMIC DNA]</scope>
    <source>
        <strain evidence="5 6">DSM 19504</strain>
    </source>
</reference>
<dbReference type="InterPro" id="IPR031107">
    <property type="entry name" value="Small_HSP"/>
</dbReference>
<feature type="domain" description="SHSP" evidence="4">
    <location>
        <begin position="25"/>
        <end position="146"/>
    </location>
</feature>
<dbReference type="Proteomes" id="UP000319712">
    <property type="component" value="Unassembled WGS sequence"/>
</dbReference>
<dbReference type="SUPFAM" id="SSF49764">
    <property type="entry name" value="HSP20-like chaperones"/>
    <property type="match status" value="1"/>
</dbReference>
<evidence type="ECO:0000313" key="6">
    <source>
        <dbReference type="Proteomes" id="UP000319712"/>
    </source>
</evidence>
<name>A0A521AXW6_9EURY</name>
<keyword evidence="6" id="KW-1185">Reference proteome</keyword>
<evidence type="ECO:0000256" key="1">
    <source>
        <dbReference type="PROSITE-ProRule" id="PRU00285"/>
    </source>
</evidence>
<dbReference type="EMBL" id="FXTD01000001">
    <property type="protein sequence ID" value="SMO39664.1"/>
    <property type="molecule type" value="Genomic_DNA"/>
</dbReference>
<sequence>MNGSNPFEEIEQFFGRSPFGEGLSGGRGLRTADVDVAEYDDEIVVMADLPGYDREDIDVRVDDDRLTIRAERDAERETGDDEMGDGEGGHRYLRRERRHESVTRTIDLPAGVEAQDAEATYRNGVLTVTLPSRRDDREDGHRIDVE</sequence>